<dbReference type="PROSITE" id="PS00061">
    <property type="entry name" value="ADH_SHORT"/>
    <property type="match status" value="1"/>
</dbReference>
<organism evidence="4 5">
    <name type="scientific">Halalkalibacter nanhaiisediminis</name>
    <dbReference type="NCBI Taxonomy" id="688079"/>
    <lineage>
        <taxon>Bacteria</taxon>
        <taxon>Bacillati</taxon>
        <taxon>Bacillota</taxon>
        <taxon>Bacilli</taxon>
        <taxon>Bacillales</taxon>
        <taxon>Bacillaceae</taxon>
        <taxon>Halalkalibacter</taxon>
    </lineage>
</organism>
<evidence type="ECO:0000256" key="3">
    <source>
        <dbReference type="RuleBase" id="RU000363"/>
    </source>
</evidence>
<dbReference type="FunFam" id="3.40.50.720:FF:000047">
    <property type="entry name" value="NADP-dependent L-serine/L-allo-threonine dehydrogenase"/>
    <property type="match status" value="1"/>
</dbReference>
<evidence type="ECO:0000313" key="5">
    <source>
        <dbReference type="Proteomes" id="UP000315711"/>
    </source>
</evidence>
<dbReference type="Pfam" id="PF00106">
    <property type="entry name" value="adh_short"/>
    <property type="match status" value="1"/>
</dbReference>
<dbReference type="CDD" id="cd05233">
    <property type="entry name" value="SDR_c"/>
    <property type="match status" value="1"/>
</dbReference>
<evidence type="ECO:0000313" key="4">
    <source>
        <dbReference type="EMBL" id="TWI59717.1"/>
    </source>
</evidence>
<dbReference type="PANTHER" id="PTHR42901">
    <property type="entry name" value="ALCOHOL DEHYDROGENASE"/>
    <property type="match status" value="1"/>
</dbReference>
<reference evidence="4 5" key="1">
    <citation type="journal article" date="2015" name="Stand. Genomic Sci.">
        <title>Genomic Encyclopedia of Bacterial and Archaeal Type Strains, Phase III: the genomes of soil and plant-associated and newly described type strains.</title>
        <authorList>
            <person name="Whitman W.B."/>
            <person name="Woyke T."/>
            <person name="Klenk H.P."/>
            <person name="Zhou Y."/>
            <person name="Lilburn T.G."/>
            <person name="Beck B.J."/>
            <person name="De Vos P."/>
            <person name="Vandamme P."/>
            <person name="Eisen J.A."/>
            <person name="Garrity G."/>
            <person name="Hugenholtz P."/>
            <person name="Kyrpides N.C."/>
        </authorList>
    </citation>
    <scope>NUCLEOTIDE SEQUENCE [LARGE SCALE GENOMIC DNA]</scope>
    <source>
        <strain evidence="4 5">CGMCC 1.10116</strain>
    </source>
</reference>
<sequence>MKPIMIITGAGSGLGAALAHIYMSNGAHVCLLGRSEDKLLRAIEGVKGSYSVYEVDVRNFDEVHHVICTIEKEHGTIDMLINNAGVGFFGEAEAISPEATSQMLDTNVKGTIYITQAVLPQMKKENKGTIVNIISTAGRQGKANESVYCASKYAVRGFTESLQEELKETSIRISGIYMGGMDTPFWDNSFGQEQRAKMMRPHDVAEIIYANLEERPQLSVEEVLIKNKK</sequence>
<keyword evidence="2" id="KW-0560">Oxidoreductase</keyword>
<evidence type="ECO:0000256" key="2">
    <source>
        <dbReference type="ARBA" id="ARBA00023002"/>
    </source>
</evidence>
<dbReference type="PRINTS" id="PR00081">
    <property type="entry name" value="GDHRDH"/>
</dbReference>
<keyword evidence="5" id="KW-1185">Reference proteome</keyword>
<comment type="similarity">
    <text evidence="1 3">Belongs to the short-chain dehydrogenases/reductases (SDR) family.</text>
</comment>
<comment type="caution">
    <text evidence="4">The sequence shown here is derived from an EMBL/GenBank/DDBJ whole genome shotgun (WGS) entry which is preliminary data.</text>
</comment>
<dbReference type="AlphaFoldDB" id="A0A562QSP7"/>
<protein>
    <submittedName>
        <fullName evidence="4">Short-subunit dehydrogenase</fullName>
    </submittedName>
</protein>
<dbReference type="PANTHER" id="PTHR42901:SF1">
    <property type="entry name" value="ALCOHOL DEHYDROGENASE"/>
    <property type="match status" value="1"/>
</dbReference>
<gene>
    <name evidence="4" type="ORF">IQ10_00138</name>
</gene>
<proteinExistence type="inferred from homology"/>
<evidence type="ECO:0000256" key="1">
    <source>
        <dbReference type="ARBA" id="ARBA00006484"/>
    </source>
</evidence>
<dbReference type="EMBL" id="VLKZ01000001">
    <property type="protein sequence ID" value="TWI59717.1"/>
    <property type="molecule type" value="Genomic_DNA"/>
</dbReference>
<dbReference type="PRINTS" id="PR00080">
    <property type="entry name" value="SDRFAMILY"/>
</dbReference>
<dbReference type="GO" id="GO:0016616">
    <property type="term" value="F:oxidoreductase activity, acting on the CH-OH group of donors, NAD or NADP as acceptor"/>
    <property type="evidence" value="ECO:0007669"/>
    <property type="project" value="UniProtKB-ARBA"/>
</dbReference>
<dbReference type="InterPro" id="IPR036291">
    <property type="entry name" value="NAD(P)-bd_dom_sf"/>
</dbReference>
<dbReference type="RefSeq" id="WP_144448554.1">
    <property type="nucleotide sequence ID" value="NZ_VLKZ01000001.1"/>
</dbReference>
<dbReference type="InterPro" id="IPR020904">
    <property type="entry name" value="Sc_DH/Rdtase_CS"/>
</dbReference>
<dbReference type="InterPro" id="IPR002347">
    <property type="entry name" value="SDR_fam"/>
</dbReference>
<name>A0A562QSP7_9BACI</name>
<dbReference type="OrthoDB" id="9775296at2"/>
<accession>A0A562QSP7</accession>
<dbReference type="Gene3D" id="3.40.50.720">
    <property type="entry name" value="NAD(P)-binding Rossmann-like Domain"/>
    <property type="match status" value="1"/>
</dbReference>
<dbReference type="SUPFAM" id="SSF51735">
    <property type="entry name" value="NAD(P)-binding Rossmann-fold domains"/>
    <property type="match status" value="1"/>
</dbReference>
<dbReference type="Proteomes" id="UP000315711">
    <property type="component" value="Unassembled WGS sequence"/>
</dbReference>